<keyword evidence="2" id="KW-0808">Transferase</keyword>
<evidence type="ECO:0000313" key="7">
    <source>
        <dbReference type="Proteomes" id="UP000501452"/>
    </source>
</evidence>
<dbReference type="InterPro" id="IPR044135">
    <property type="entry name" value="Met-tRNA-FMT_C"/>
</dbReference>
<dbReference type="AlphaFoldDB" id="A0A6G8Q9B4"/>
<dbReference type="GO" id="GO:0005829">
    <property type="term" value="C:cytosol"/>
    <property type="evidence" value="ECO:0007669"/>
    <property type="project" value="TreeGrafter"/>
</dbReference>
<evidence type="ECO:0000259" key="4">
    <source>
        <dbReference type="Pfam" id="PF00551"/>
    </source>
</evidence>
<evidence type="ECO:0000256" key="1">
    <source>
        <dbReference type="ARBA" id="ARBA00010699"/>
    </source>
</evidence>
<organism evidence="6 7">
    <name type="scientific">Rubrobacter tropicus</name>
    <dbReference type="NCBI Taxonomy" id="2653851"/>
    <lineage>
        <taxon>Bacteria</taxon>
        <taxon>Bacillati</taxon>
        <taxon>Actinomycetota</taxon>
        <taxon>Rubrobacteria</taxon>
        <taxon>Rubrobacterales</taxon>
        <taxon>Rubrobacteraceae</taxon>
        <taxon>Rubrobacter</taxon>
    </lineage>
</organism>
<dbReference type="SUPFAM" id="SSF50486">
    <property type="entry name" value="FMT C-terminal domain-like"/>
    <property type="match status" value="1"/>
</dbReference>
<accession>A0A6G8Q9B4</accession>
<dbReference type="KEGG" id="rub:GBA63_10535"/>
<dbReference type="PANTHER" id="PTHR11138:SF5">
    <property type="entry name" value="METHIONYL-TRNA FORMYLTRANSFERASE, MITOCHONDRIAL"/>
    <property type="match status" value="1"/>
</dbReference>
<dbReference type="Gene3D" id="3.40.50.12230">
    <property type="match status" value="1"/>
</dbReference>
<keyword evidence="7" id="KW-1185">Reference proteome</keyword>
<keyword evidence="3" id="KW-0648">Protein biosynthesis</keyword>
<evidence type="ECO:0000313" key="6">
    <source>
        <dbReference type="EMBL" id="QIN83039.1"/>
    </source>
</evidence>
<evidence type="ECO:0000256" key="2">
    <source>
        <dbReference type="ARBA" id="ARBA00022679"/>
    </source>
</evidence>
<dbReference type="InterPro" id="IPR011034">
    <property type="entry name" value="Formyl_transferase-like_C_sf"/>
</dbReference>
<feature type="domain" description="Formyl transferase C-terminal" evidence="5">
    <location>
        <begin position="79"/>
        <end position="178"/>
    </location>
</feature>
<evidence type="ECO:0000259" key="5">
    <source>
        <dbReference type="Pfam" id="PF02911"/>
    </source>
</evidence>
<comment type="similarity">
    <text evidence="1">Belongs to the Fmt family.</text>
</comment>
<reference evidence="6 7" key="1">
    <citation type="submission" date="2019-10" db="EMBL/GenBank/DDBJ databases">
        <title>Rubrobacter sp nov SCSIO 52090 isolated from a deep-sea sediment in the South China Sea.</title>
        <authorList>
            <person name="Chen R.W."/>
        </authorList>
    </citation>
    <scope>NUCLEOTIDE SEQUENCE [LARGE SCALE GENOMIC DNA]</scope>
    <source>
        <strain evidence="6 7">SCSIO 52909</strain>
    </source>
</reference>
<dbReference type="Pfam" id="PF00551">
    <property type="entry name" value="Formyl_trans_N"/>
    <property type="match status" value="1"/>
</dbReference>
<dbReference type="GO" id="GO:0004479">
    <property type="term" value="F:methionyl-tRNA formyltransferase activity"/>
    <property type="evidence" value="ECO:0007669"/>
    <property type="project" value="TreeGrafter"/>
</dbReference>
<dbReference type="CDD" id="cd08704">
    <property type="entry name" value="Met_tRNA_FMT_C"/>
    <property type="match status" value="1"/>
</dbReference>
<dbReference type="PROSITE" id="PS00373">
    <property type="entry name" value="GART"/>
    <property type="match status" value="1"/>
</dbReference>
<dbReference type="Pfam" id="PF02911">
    <property type="entry name" value="Formyl_trans_C"/>
    <property type="match status" value="1"/>
</dbReference>
<evidence type="ECO:0000256" key="3">
    <source>
        <dbReference type="ARBA" id="ARBA00022917"/>
    </source>
</evidence>
<dbReference type="SUPFAM" id="SSF53328">
    <property type="entry name" value="Formyltransferase"/>
    <property type="match status" value="1"/>
</dbReference>
<dbReference type="InterPro" id="IPR002376">
    <property type="entry name" value="Formyl_transf_N"/>
</dbReference>
<dbReference type="InterPro" id="IPR036477">
    <property type="entry name" value="Formyl_transf_N_sf"/>
</dbReference>
<dbReference type="EMBL" id="CP045119">
    <property type="protein sequence ID" value="QIN83039.1"/>
    <property type="molecule type" value="Genomic_DNA"/>
</dbReference>
<dbReference type="InterPro" id="IPR001555">
    <property type="entry name" value="GART_AS"/>
</dbReference>
<name>A0A6G8Q9B4_9ACTN</name>
<dbReference type="PANTHER" id="PTHR11138">
    <property type="entry name" value="METHIONYL-TRNA FORMYLTRANSFERASE"/>
    <property type="match status" value="1"/>
</dbReference>
<dbReference type="Proteomes" id="UP000501452">
    <property type="component" value="Chromosome"/>
</dbReference>
<feature type="domain" description="Formyl transferase N-terminal" evidence="4">
    <location>
        <begin position="2"/>
        <end position="56"/>
    </location>
</feature>
<proteinExistence type="inferred from homology"/>
<dbReference type="InterPro" id="IPR005793">
    <property type="entry name" value="Formyl_trans_C"/>
</dbReference>
<gene>
    <name evidence="6" type="ORF">GBA63_10535</name>
</gene>
<protein>
    <submittedName>
        <fullName evidence="6">Uncharacterized protein</fullName>
    </submittedName>
</protein>
<sequence>MAGERETGVSIMQMDEGLDTGPVALQRPAPIGPDTTGGELTDALASIGAEAVIEVLASIEDSGLTLTVQDSLFATYASKLTDEDKTIRWERSAGEVHDLVRALAPGIGARAFHPDVDGPLKIWRSAVADGERSGTEPGRIHAENQRMLVECGVGALEVLQLQTPGGRRVSARDFLLGRRLEGAFEA</sequence>